<proteinExistence type="evidence at transcript level"/>
<protein>
    <submittedName>
        <fullName evidence="1">Lipid transfer protein</fullName>
    </submittedName>
</protein>
<organism evidence="1">
    <name type="scientific">Gossypium hirsutum</name>
    <name type="common">Upland cotton</name>
    <name type="synonym">Gossypium mexicanum</name>
    <dbReference type="NCBI Taxonomy" id="3635"/>
    <lineage>
        <taxon>Eukaryota</taxon>
        <taxon>Viridiplantae</taxon>
        <taxon>Streptophyta</taxon>
        <taxon>Embryophyta</taxon>
        <taxon>Tracheophyta</taxon>
        <taxon>Spermatophyta</taxon>
        <taxon>Magnoliopsida</taxon>
        <taxon>eudicotyledons</taxon>
        <taxon>Gunneridae</taxon>
        <taxon>Pentapetalae</taxon>
        <taxon>rosids</taxon>
        <taxon>malvids</taxon>
        <taxon>Malvales</taxon>
        <taxon>Malvaceae</taxon>
        <taxon>Malvoideae</taxon>
        <taxon>Gossypium</taxon>
    </lineage>
</organism>
<dbReference type="EMBL" id="MG000807">
    <property type="protein sequence ID" value="AXQ39533.1"/>
    <property type="molecule type" value="mRNA"/>
</dbReference>
<gene>
    <name evidence="1" type="primary">LTP1D</name>
</gene>
<accession>A0A385CIT0</accession>
<name>A0A385CIT0_GOSHI</name>
<evidence type="ECO:0000313" key="1">
    <source>
        <dbReference type="EMBL" id="AXQ39533.1"/>
    </source>
</evidence>
<reference evidence="1" key="1">
    <citation type="submission" date="2017-09" db="EMBL/GenBank/DDBJ databases">
        <title>Control of Wall Acidity by Gibberellins Links Genetic Factors with Cotton Apical Meristem Mechanics.</title>
        <authorList>
            <person name="Wang G."/>
            <person name="Gong W."/>
            <person name="Yu D."/>
            <person name="Du X."/>
        </authorList>
    </citation>
    <scope>NUCLEOTIDE SEQUENCE</scope>
</reference>
<sequence>MVLVPFPKVAAAASNLSTPPPKQHQTGKQLANASKVRPPAFLASTMVLQADSQASAVSTSLTRSALALTAAASSEVLAWKVHQLVEAKITIATE</sequence>
<dbReference type="AlphaFoldDB" id="A0A385CIT0"/>